<accession>T0ZB73</accession>
<gene>
    <name evidence="4" type="ORF">B1B_14104</name>
</gene>
<dbReference type="GO" id="GO:0043190">
    <property type="term" value="C:ATP-binding cassette (ABC) transporter complex"/>
    <property type="evidence" value="ECO:0007669"/>
    <property type="project" value="TreeGrafter"/>
</dbReference>
<dbReference type="GO" id="GO:0005524">
    <property type="term" value="F:ATP binding"/>
    <property type="evidence" value="ECO:0007669"/>
    <property type="project" value="UniProtKB-KW"/>
</dbReference>
<dbReference type="GO" id="GO:0042626">
    <property type="term" value="F:ATPase-coupled transmembrane transporter activity"/>
    <property type="evidence" value="ECO:0007669"/>
    <property type="project" value="TreeGrafter"/>
</dbReference>
<dbReference type="Gene3D" id="3.40.50.300">
    <property type="entry name" value="P-loop containing nucleotide triphosphate hydrolases"/>
    <property type="match status" value="1"/>
</dbReference>
<evidence type="ECO:0000313" key="4">
    <source>
        <dbReference type="EMBL" id="EQD42318.1"/>
    </source>
</evidence>
<dbReference type="EMBL" id="AUZY01009314">
    <property type="protein sequence ID" value="EQD42318.1"/>
    <property type="molecule type" value="Genomic_DNA"/>
</dbReference>
<keyword evidence="1" id="KW-0813">Transport</keyword>
<sequence>AMASAIASGIKVIMLDEPTSGQDYFHKEILAKELTSLKKQGYSIIIVTHDARFVYRYADRVVVFDYGEKVLDGLPDEVFRNSQKFSVIPPSDFLLRDYNELVNC</sequence>
<comment type="caution">
    <text evidence="4">The sequence shown here is derived from an EMBL/GenBank/DDBJ whole genome shotgun (WGS) entry which is preliminary data.</text>
</comment>
<dbReference type="PANTHER" id="PTHR43553">
    <property type="entry name" value="HEAVY METAL TRANSPORTER"/>
    <property type="match status" value="1"/>
</dbReference>
<dbReference type="InterPro" id="IPR027417">
    <property type="entry name" value="P-loop_NTPase"/>
</dbReference>
<dbReference type="SUPFAM" id="SSF52540">
    <property type="entry name" value="P-loop containing nucleoside triphosphate hydrolases"/>
    <property type="match status" value="1"/>
</dbReference>
<reference evidence="4" key="2">
    <citation type="journal article" date="2014" name="ISME J.">
        <title>Microbial stratification in low pH oxic and suboxic macroscopic growths along an acid mine drainage.</title>
        <authorList>
            <person name="Mendez-Garcia C."/>
            <person name="Mesa V."/>
            <person name="Sprenger R.R."/>
            <person name="Richter M."/>
            <person name="Diez M.S."/>
            <person name="Solano J."/>
            <person name="Bargiela R."/>
            <person name="Golyshina O.V."/>
            <person name="Manteca A."/>
            <person name="Ramos J.L."/>
            <person name="Gallego J.R."/>
            <person name="Llorente I."/>
            <person name="Martins Dos Santos V.A."/>
            <person name="Jensen O.N."/>
            <person name="Pelaez A.I."/>
            <person name="Sanchez J."/>
            <person name="Ferrer M."/>
        </authorList>
    </citation>
    <scope>NUCLEOTIDE SEQUENCE</scope>
</reference>
<evidence type="ECO:0000256" key="2">
    <source>
        <dbReference type="ARBA" id="ARBA00022741"/>
    </source>
</evidence>
<evidence type="ECO:0000256" key="3">
    <source>
        <dbReference type="ARBA" id="ARBA00022840"/>
    </source>
</evidence>
<organism evidence="4">
    <name type="scientific">mine drainage metagenome</name>
    <dbReference type="NCBI Taxonomy" id="410659"/>
    <lineage>
        <taxon>unclassified sequences</taxon>
        <taxon>metagenomes</taxon>
        <taxon>ecological metagenomes</taxon>
    </lineage>
</organism>
<name>T0ZB73_9ZZZZ</name>
<dbReference type="AlphaFoldDB" id="T0ZB73"/>
<protein>
    <submittedName>
        <fullName evidence="4">ABC transporter-like domain protein</fullName>
    </submittedName>
</protein>
<keyword evidence="2" id="KW-0547">Nucleotide-binding</keyword>
<evidence type="ECO:0000256" key="1">
    <source>
        <dbReference type="ARBA" id="ARBA00022448"/>
    </source>
</evidence>
<feature type="non-terminal residue" evidence="4">
    <location>
        <position position="1"/>
    </location>
</feature>
<reference evidence="4" key="1">
    <citation type="submission" date="2013-08" db="EMBL/GenBank/DDBJ databases">
        <authorList>
            <person name="Mendez C."/>
            <person name="Richter M."/>
            <person name="Ferrer M."/>
            <person name="Sanchez J."/>
        </authorList>
    </citation>
    <scope>NUCLEOTIDE SEQUENCE</scope>
</reference>
<proteinExistence type="predicted"/>
<dbReference type="InterPro" id="IPR050095">
    <property type="entry name" value="ECF_ABC_transporter_ATP-bd"/>
</dbReference>
<keyword evidence="3" id="KW-0067">ATP-binding</keyword>